<feature type="region of interest" description="Disordered" evidence="1">
    <location>
        <begin position="86"/>
        <end position="115"/>
    </location>
</feature>
<name>A0A9Q1FH77_SYNKA</name>
<proteinExistence type="predicted"/>
<gene>
    <name evidence="2" type="ORF">SKAU_G00154230</name>
</gene>
<feature type="compositionally biased region" description="Polar residues" evidence="1">
    <location>
        <begin position="86"/>
        <end position="100"/>
    </location>
</feature>
<evidence type="ECO:0000313" key="2">
    <source>
        <dbReference type="EMBL" id="KAJ8358898.1"/>
    </source>
</evidence>
<reference evidence="2" key="1">
    <citation type="journal article" date="2023" name="Science">
        <title>Genome structures resolve the early diversification of teleost fishes.</title>
        <authorList>
            <person name="Parey E."/>
            <person name="Louis A."/>
            <person name="Montfort J."/>
            <person name="Bouchez O."/>
            <person name="Roques C."/>
            <person name="Iampietro C."/>
            <person name="Lluch J."/>
            <person name="Castinel A."/>
            <person name="Donnadieu C."/>
            <person name="Desvignes T."/>
            <person name="Floi Bucao C."/>
            <person name="Jouanno E."/>
            <person name="Wen M."/>
            <person name="Mejri S."/>
            <person name="Dirks R."/>
            <person name="Jansen H."/>
            <person name="Henkel C."/>
            <person name="Chen W.J."/>
            <person name="Zahm M."/>
            <person name="Cabau C."/>
            <person name="Klopp C."/>
            <person name="Thompson A.W."/>
            <person name="Robinson-Rechavi M."/>
            <person name="Braasch I."/>
            <person name="Lecointre G."/>
            <person name="Bobe J."/>
            <person name="Postlethwait J.H."/>
            <person name="Berthelot C."/>
            <person name="Roest Crollius H."/>
            <person name="Guiguen Y."/>
        </authorList>
    </citation>
    <scope>NUCLEOTIDE SEQUENCE</scope>
    <source>
        <strain evidence="2">WJC10195</strain>
    </source>
</reference>
<evidence type="ECO:0000256" key="1">
    <source>
        <dbReference type="SAM" id="MobiDB-lite"/>
    </source>
</evidence>
<dbReference type="Proteomes" id="UP001152622">
    <property type="component" value="Chromosome 5"/>
</dbReference>
<dbReference type="AlphaFoldDB" id="A0A9Q1FH77"/>
<keyword evidence="3" id="KW-1185">Reference proteome</keyword>
<dbReference type="EMBL" id="JAINUF010000005">
    <property type="protein sequence ID" value="KAJ8358898.1"/>
    <property type="molecule type" value="Genomic_DNA"/>
</dbReference>
<organism evidence="2 3">
    <name type="scientific">Synaphobranchus kaupii</name>
    <name type="common">Kaup's arrowtooth eel</name>
    <dbReference type="NCBI Taxonomy" id="118154"/>
    <lineage>
        <taxon>Eukaryota</taxon>
        <taxon>Metazoa</taxon>
        <taxon>Chordata</taxon>
        <taxon>Craniata</taxon>
        <taxon>Vertebrata</taxon>
        <taxon>Euteleostomi</taxon>
        <taxon>Actinopterygii</taxon>
        <taxon>Neopterygii</taxon>
        <taxon>Teleostei</taxon>
        <taxon>Anguilliformes</taxon>
        <taxon>Synaphobranchidae</taxon>
        <taxon>Synaphobranchus</taxon>
    </lineage>
</organism>
<evidence type="ECO:0000313" key="3">
    <source>
        <dbReference type="Proteomes" id="UP001152622"/>
    </source>
</evidence>
<sequence length="140" mass="15827">MTRQAAHSIHDKCQRARSSFFEGLRELNQATDRPIILANRDSASHGRAVWDKLVKIINTATGATRNTTKEKQPDVDSLCLEKIARNQTTARQSPAVTQQAARYDQTEEPSDPRDSCDWCTRRTGCRGVRSLPRGKLYLTR</sequence>
<comment type="caution">
    <text evidence="2">The sequence shown here is derived from an EMBL/GenBank/DDBJ whole genome shotgun (WGS) entry which is preliminary data.</text>
</comment>
<accession>A0A9Q1FH77</accession>
<protein>
    <submittedName>
        <fullName evidence="2">Uncharacterized protein</fullName>
    </submittedName>
</protein>